<feature type="domain" description="WRKY19-like zinc finger" evidence="2">
    <location>
        <begin position="17"/>
        <end position="41"/>
    </location>
</feature>
<evidence type="ECO:0000313" key="3">
    <source>
        <dbReference type="EMBL" id="MBA0586530.1"/>
    </source>
</evidence>
<sequence>PKSVHGGTNFCVAHGGGKRCAVPGCTKSARGRTDCCVKHGGGKRCKVENCGKSAQGSTDFCKAHGGGKRCSWRESKCEKFARGRSGLCAAHSNMVQERQANMGGLIAPEVFHGLVAATSTRSSWNNNQSSSGTSVISDGIDFLDKPAKRQQLIPPQVLVPLSMKSSSSYSSFLSAEKQEERRNGDRMDIGGGVNNKSFDFIIPEGRVHGGGLMSLLGGNLKNPFDGV</sequence>
<comment type="caution">
    <text evidence="3">The sequence shown here is derived from an EMBL/GenBank/DDBJ whole genome shotgun (WGS) entry which is preliminary data.</text>
</comment>
<evidence type="ECO:0000259" key="2">
    <source>
        <dbReference type="Pfam" id="PF24906"/>
    </source>
</evidence>
<dbReference type="EMBL" id="JABEZZ010000005">
    <property type="protein sequence ID" value="MBA0586530.1"/>
    <property type="molecule type" value="Genomic_DNA"/>
</dbReference>
<evidence type="ECO:0000256" key="1">
    <source>
        <dbReference type="SAM" id="MobiDB-lite"/>
    </source>
</evidence>
<feature type="non-terminal residue" evidence="3">
    <location>
        <position position="1"/>
    </location>
</feature>
<feature type="compositionally biased region" description="Basic and acidic residues" evidence="1">
    <location>
        <begin position="176"/>
        <end position="188"/>
    </location>
</feature>
<accession>A0A7J8PC00</accession>
<dbReference type="InterPro" id="IPR056866">
    <property type="entry name" value="Znf_WRKY19"/>
</dbReference>
<organism evidence="3 4">
    <name type="scientific">Gossypium raimondii</name>
    <name type="common">Peruvian cotton</name>
    <name type="synonym">Gossypium klotzschianum subsp. raimondii</name>
    <dbReference type="NCBI Taxonomy" id="29730"/>
    <lineage>
        <taxon>Eukaryota</taxon>
        <taxon>Viridiplantae</taxon>
        <taxon>Streptophyta</taxon>
        <taxon>Embryophyta</taxon>
        <taxon>Tracheophyta</taxon>
        <taxon>Spermatophyta</taxon>
        <taxon>Magnoliopsida</taxon>
        <taxon>eudicotyledons</taxon>
        <taxon>Gunneridae</taxon>
        <taxon>Pentapetalae</taxon>
        <taxon>rosids</taxon>
        <taxon>malvids</taxon>
        <taxon>Malvales</taxon>
        <taxon>Malvaceae</taxon>
        <taxon>Malvoideae</taxon>
        <taxon>Gossypium</taxon>
    </lineage>
</organism>
<evidence type="ECO:0000313" key="4">
    <source>
        <dbReference type="Proteomes" id="UP000593578"/>
    </source>
</evidence>
<feature type="domain" description="WRKY19-like zinc finger" evidence="2">
    <location>
        <begin position="42"/>
        <end position="66"/>
    </location>
</feature>
<feature type="region of interest" description="Disordered" evidence="1">
    <location>
        <begin position="170"/>
        <end position="189"/>
    </location>
</feature>
<name>A0A7J8PC00_GOSRA</name>
<dbReference type="AlphaFoldDB" id="A0A7J8PC00"/>
<dbReference type="PANTHER" id="PTHR31827">
    <property type="entry name" value="EMB|CAB89363.1"/>
    <property type="match status" value="1"/>
</dbReference>
<dbReference type="PANTHER" id="PTHR31827:SF40">
    <property type="entry name" value="F22C12.10"/>
    <property type="match status" value="1"/>
</dbReference>
<protein>
    <recommendedName>
        <fullName evidence="2">WRKY19-like zinc finger domain-containing protein</fullName>
    </recommendedName>
</protein>
<reference evidence="3 4" key="1">
    <citation type="journal article" date="2019" name="Genome Biol. Evol.">
        <title>Insights into the evolution of the New World diploid cottons (Gossypium, subgenus Houzingenia) based on genome sequencing.</title>
        <authorList>
            <person name="Grover C.E."/>
            <person name="Arick M.A. 2nd"/>
            <person name="Thrash A."/>
            <person name="Conover J.L."/>
            <person name="Sanders W.S."/>
            <person name="Peterson D.G."/>
            <person name="Frelichowski J.E."/>
            <person name="Scheffler J.A."/>
            <person name="Scheffler B.E."/>
            <person name="Wendel J.F."/>
        </authorList>
    </citation>
    <scope>NUCLEOTIDE SEQUENCE [LARGE SCALE GENOMIC DNA]</scope>
    <source>
        <strain evidence="3">8</strain>
        <tissue evidence="3">Leaf</tissue>
    </source>
</reference>
<proteinExistence type="predicted"/>
<dbReference type="Proteomes" id="UP000593578">
    <property type="component" value="Unassembled WGS sequence"/>
</dbReference>
<gene>
    <name evidence="3" type="ORF">Gorai_017269</name>
</gene>
<dbReference type="Pfam" id="PF24906">
    <property type="entry name" value="Zf_WRKY19"/>
    <property type="match status" value="2"/>
</dbReference>